<sequence>MYQDNPYTNFKNKLEARTIQPSGAAWGRIQSQIKAKPKPRSAHMKFFWAAASLLAIIAASTLLLQNARNIQTASPIASAIQAGEGFQLDPSPVSISQEAEKTNVVIKDRPIHEKVESVGKTDQQLTASQATNTAQPAIHPLPEVINDTPARNQKEMVAYDNLAAAEADLLLADAQKELALKKKKNIVKHAKATVLLDEVENDLQKNKTFKSKVYDEVENRLNKIKTVFSDR</sequence>
<evidence type="ECO:0000313" key="2">
    <source>
        <dbReference type="EMBL" id="MCU7694070.1"/>
    </source>
</evidence>
<keyword evidence="3" id="KW-1185">Reference proteome</keyword>
<dbReference type="RefSeq" id="WP_263037556.1">
    <property type="nucleotide sequence ID" value="NZ_JAOTPL010000006.1"/>
</dbReference>
<evidence type="ECO:0000256" key="1">
    <source>
        <dbReference type="SAM" id="Phobius"/>
    </source>
</evidence>
<gene>
    <name evidence="2" type="ORF">OD355_06010</name>
</gene>
<keyword evidence="1" id="KW-0472">Membrane</keyword>
<name>A0AAE3IN14_9BACT</name>
<dbReference type="EMBL" id="JAOTPL010000006">
    <property type="protein sequence ID" value="MCU7694070.1"/>
    <property type="molecule type" value="Genomic_DNA"/>
</dbReference>
<keyword evidence="1" id="KW-0812">Transmembrane</keyword>
<comment type="caution">
    <text evidence="2">The sequence shown here is derived from an EMBL/GenBank/DDBJ whole genome shotgun (WGS) entry which is preliminary data.</text>
</comment>
<accession>A0AAE3IN14</accession>
<keyword evidence="1" id="KW-1133">Transmembrane helix</keyword>
<reference evidence="2" key="1">
    <citation type="submission" date="2022-10" db="EMBL/GenBank/DDBJ databases">
        <authorList>
            <person name="Kim H.S."/>
            <person name="Kim J.-S."/>
            <person name="Suh M.K."/>
            <person name="Eom M.K."/>
            <person name="Lee J.-S."/>
        </authorList>
    </citation>
    <scope>NUCLEOTIDE SEQUENCE</scope>
    <source>
        <strain evidence="2">LIP-5</strain>
    </source>
</reference>
<dbReference type="Proteomes" id="UP001209317">
    <property type="component" value="Unassembled WGS sequence"/>
</dbReference>
<evidence type="ECO:0000313" key="3">
    <source>
        <dbReference type="Proteomes" id="UP001209317"/>
    </source>
</evidence>
<organism evidence="2 3">
    <name type="scientific">Haoranjiania flava</name>
    <dbReference type="NCBI Taxonomy" id="1856322"/>
    <lineage>
        <taxon>Bacteria</taxon>
        <taxon>Pseudomonadati</taxon>
        <taxon>Bacteroidota</taxon>
        <taxon>Chitinophagia</taxon>
        <taxon>Chitinophagales</taxon>
        <taxon>Chitinophagaceae</taxon>
        <taxon>Haoranjiania</taxon>
    </lineage>
</organism>
<dbReference type="AlphaFoldDB" id="A0AAE3IN14"/>
<protein>
    <submittedName>
        <fullName evidence="2">Uncharacterized protein</fullName>
    </submittedName>
</protein>
<proteinExistence type="predicted"/>
<feature type="transmembrane region" description="Helical" evidence="1">
    <location>
        <begin position="46"/>
        <end position="64"/>
    </location>
</feature>